<evidence type="ECO:0000313" key="11">
    <source>
        <dbReference type="Proteomes" id="UP000190080"/>
    </source>
</evidence>
<feature type="transmembrane region" description="Helical" evidence="8">
    <location>
        <begin position="131"/>
        <end position="154"/>
    </location>
</feature>
<dbReference type="GO" id="GO:0140359">
    <property type="term" value="F:ABC-type transporter activity"/>
    <property type="evidence" value="ECO:0007669"/>
    <property type="project" value="InterPro"/>
</dbReference>
<dbReference type="PANTHER" id="PTHR30294:SF48">
    <property type="entry name" value="LINEARMYCIN RESISTANCE PERMEASE PROTEIN LNRM"/>
    <property type="match status" value="1"/>
</dbReference>
<dbReference type="GO" id="GO:0043190">
    <property type="term" value="C:ATP-binding cassette (ABC) transporter complex"/>
    <property type="evidence" value="ECO:0007669"/>
    <property type="project" value="InterPro"/>
</dbReference>
<evidence type="ECO:0000256" key="7">
    <source>
        <dbReference type="ARBA" id="ARBA00023136"/>
    </source>
</evidence>
<dbReference type="PROSITE" id="PS51012">
    <property type="entry name" value="ABC_TM2"/>
    <property type="match status" value="1"/>
</dbReference>
<evidence type="ECO:0000313" key="10">
    <source>
        <dbReference type="EMBL" id="OPJ63065.1"/>
    </source>
</evidence>
<evidence type="ECO:0000256" key="8">
    <source>
        <dbReference type="RuleBase" id="RU361157"/>
    </source>
</evidence>
<feature type="transmembrane region" description="Helical" evidence="8">
    <location>
        <begin position="21"/>
        <end position="41"/>
    </location>
</feature>
<keyword evidence="7 8" id="KW-0472">Membrane</keyword>
<keyword evidence="5 8" id="KW-0812">Transmembrane</keyword>
<comment type="similarity">
    <text evidence="2 8">Belongs to the ABC-2 integral membrane protein family.</text>
</comment>
<evidence type="ECO:0000256" key="1">
    <source>
        <dbReference type="ARBA" id="ARBA00004651"/>
    </source>
</evidence>
<gene>
    <name evidence="10" type="ORF">CLORY_14310</name>
</gene>
<comment type="subcellular location">
    <subcellularLocation>
        <location evidence="1 8">Cell membrane</location>
        <topology evidence="1 8">Multi-pass membrane protein</topology>
    </subcellularLocation>
</comment>
<dbReference type="PANTHER" id="PTHR30294">
    <property type="entry name" value="MEMBRANE COMPONENT OF ABC TRANSPORTER YHHJ-RELATED"/>
    <property type="match status" value="1"/>
</dbReference>
<dbReference type="InterPro" id="IPR047817">
    <property type="entry name" value="ABC2_TM_bact-type"/>
</dbReference>
<evidence type="ECO:0000256" key="6">
    <source>
        <dbReference type="ARBA" id="ARBA00022989"/>
    </source>
</evidence>
<evidence type="ECO:0000256" key="3">
    <source>
        <dbReference type="ARBA" id="ARBA00022448"/>
    </source>
</evidence>
<reference evidence="10 11" key="1">
    <citation type="submission" date="2017-03" db="EMBL/GenBank/DDBJ databases">
        <title>Genome sequence of Clostridium oryzae DSM 28571.</title>
        <authorList>
            <person name="Poehlein A."/>
            <person name="Daniel R."/>
        </authorList>
    </citation>
    <scope>NUCLEOTIDE SEQUENCE [LARGE SCALE GENOMIC DNA]</scope>
    <source>
        <strain evidence="10 11">DSM 28571</strain>
    </source>
</reference>
<feature type="transmembrane region" description="Helical" evidence="8">
    <location>
        <begin position="166"/>
        <end position="184"/>
    </location>
</feature>
<dbReference type="InterPro" id="IPR051449">
    <property type="entry name" value="ABC-2_transporter_component"/>
</dbReference>
<sequence length="247" mass="27848">MYKFNQIFKRDFLNLALNPAWILYVTLFPYLLVLILGFLGSGSYTGSVTSYDYYGIAMMIYIIFNTSTIAANSFMEERIKNGNMRLIYSPIPKSYIYVSKIAATFVFTGICHVLVLLLLKLTLNVNLGGKNIGFVILILIVFELFSSILGVLLCCIFRSENTTNQILSIIVNIFSILGGLFFRVDGLGKNIEKISSISPVKWIITDIFKIIYSNDFSGYVQTILIISVISVLAVILCGKFYRTEDYV</sequence>
<dbReference type="InterPro" id="IPR000412">
    <property type="entry name" value="ABC_2_transport"/>
</dbReference>
<dbReference type="PIRSF" id="PIRSF006648">
    <property type="entry name" value="DrrB"/>
    <property type="match status" value="1"/>
</dbReference>
<evidence type="ECO:0000259" key="9">
    <source>
        <dbReference type="PROSITE" id="PS51012"/>
    </source>
</evidence>
<evidence type="ECO:0000256" key="5">
    <source>
        <dbReference type="ARBA" id="ARBA00022692"/>
    </source>
</evidence>
<accession>A0A1V4ITD8</accession>
<proteinExistence type="inferred from homology"/>
<evidence type="ECO:0000256" key="4">
    <source>
        <dbReference type="ARBA" id="ARBA00022475"/>
    </source>
</evidence>
<comment type="caution">
    <text evidence="10">The sequence shown here is derived from an EMBL/GenBank/DDBJ whole genome shotgun (WGS) entry which is preliminary data.</text>
</comment>
<keyword evidence="4 8" id="KW-1003">Cell membrane</keyword>
<feature type="transmembrane region" description="Helical" evidence="8">
    <location>
        <begin position="53"/>
        <end position="74"/>
    </location>
</feature>
<dbReference type="Proteomes" id="UP000190080">
    <property type="component" value="Unassembled WGS sequence"/>
</dbReference>
<feature type="transmembrane region" description="Helical" evidence="8">
    <location>
        <begin position="95"/>
        <end position="119"/>
    </location>
</feature>
<protein>
    <recommendedName>
        <fullName evidence="8">Transport permease protein</fullName>
    </recommendedName>
</protein>
<dbReference type="Pfam" id="PF01061">
    <property type="entry name" value="ABC2_membrane"/>
    <property type="match status" value="1"/>
</dbReference>
<dbReference type="InterPro" id="IPR013525">
    <property type="entry name" value="ABC2_TM"/>
</dbReference>
<feature type="transmembrane region" description="Helical" evidence="8">
    <location>
        <begin position="219"/>
        <end position="241"/>
    </location>
</feature>
<evidence type="ECO:0000256" key="2">
    <source>
        <dbReference type="ARBA" id="ARBA00007783"/>
    </source>
</evidence>
<dbReference type="OrthoDB" id="2589236at2"/>
<dbReference type="AlphaFoldDB" id="A0A1V4ITD8"/>
<dbReference type="STRING" id="1450648.CLORY_14310"/>
<organism evidence="10 11">
    <name type="scientific">Clostridium oryzae</name>
    <dbReference type="NCBI Taxonomy" id="1450648"/>
    <lineage>
        <taxon>Bacteria</taxon>
        <taxon>Bacillati</taxon>
        <taxon>Bacillota</taxon>
        <taxon>Clostridia</taxon>
        <taxon>Eubacteriales</taxon>
        <taxon>Clostridiaceae</taxon>
        <taxon>Clostridium</taxon>
    </lineage>
</organism>
<keyword evidence="3 8" id="KW-0813">Transport</keyword>
<name>A0A1V4ITD8_9CLOT</name>
<keyword evidence="11" id="KW-1185">Reference proteome</keyword>
<keyword evidence="6 8" id="KW-1133">Transmembrane helix</keyword>
<dbReference type="RefSeq" id="WP_079422841.1">
    <property type="nucleotide sequence ID" value="NZ_MZGV01000011.1"/>
</dbReference>
<feature type="domain" description="ABC transmembrane type-2" evidence="9">
    <location>
        <begin position="20"/>
        <end position="244"/>
    </location>
</feature>
<dbReference type="EMBL" id="MZGV01000011">
    <property type="protein sequence ID" value="OPJ63065.1"/>
    <property type="molecule type" value="Genomic_DNA"/>
</dbReference>